<evidence type="ECO:0000256" key="16">
    <source>
        <dbReference type="ARBA" id="ARBA00023306"/>
    </source>
</evidence>
<dbReference type="PANTHER" id="PTHR21071">
    <property type="entry name" value="UDP-N-ACETYLENOLPYRUVOYLGLUCOSAMINE REDUCTASE"/>
    <property type="match status" value="1"/>
</dbReference>
<dbReference type="EMBL" id="PIPU01000005">
    <property type="protein sequence ID" value="RUO47000.1"/>
    <property type="molecule type" value="Genomic_DNA"/>
</dbReference>
<keyword evidence="17 20" id="KW-0961">Cell wall biogenesis/degradation</keyword>
<dbReference type="InterPro" id="IPR006094">
    <property type="entry name" value="Oxid_FAD_bind_N"/>
</dbReference>
<keyword evidence="9 20" id="KW-0132">Cell division</keyword>
<dbReference type="Pfam" id="PF02873">
    <property type="entry name" value="MurB_C"/>
    <property type="match status" value="1"/>
</dbReference>
<comment type="function">
    <text evidence="2 20">Cell wall formation.</text>
</comment>
<dbReference type="SUPFAM" id="SSF56194">
    <property type="entry name" value="Uridine diphospho-N-Acetylenolpyruvylglucosamine reductase, MurB, C-terminal domain"/>
    <property type="match status" value="1"/>
</dbReference>
<evidence type="ECO:0000256" key="18">
    <source>
        <dbReference type="ARBA" id="ARBA00031026"/>
    </source>
</evidence>
<evidence type="ECO:0000256" key="2">
    <source>
        <dbReference type="ARBA" id="ARBA00003921"/>
    </source>
</evidence>
<dbReference type="InterPro" id="IPR036318">
    <property type="entry name" value="FAD-bd_PCMH-like_sf"/>
</dbReference>
<dbReference type="GO" id="GO:0008762">
    <property type="term" value="F:UDP-N-acetylmuramate dehydrogenase activity"/>
    <property type="evidence" value="ECO:0007669"/>
    <property type="project" value="UniProtKB-UniRule"/>
</dbReference>
<proteinExistence type="inferred from homology"/>
<evidence type="ECO:0000256" key="14">
    <source>
        <dbReference type="ARBA" id="ARBA00022984"/>
    </source>
</evidence>
<dbReference type="PROSITE" id="PS51387">
    <property type="entry name" value="FAD_PCMH"/>
    <property type="match status" value="1"/>
</dbReference>
<dbReference type="SUPFAM" id="SSF56176">
    <property type="entry name" value="FAD-binding/transporter-associated domain-like"/>
    <property type="match status" value="1"/>
</dbReference>
<reference evidence="23" key="1">
    <citation type="journal article" date="2018" name="Front. Microbiol.">
        <title>Genome-Based Analysis Reveals the Taxonomy and Diversity of the Family Idiomarinaceae.</title>
        <authorList>
            <person name="Liu Y."/>
            <person name="Lai Q."/>
            <person name="Shao Z."/>
        </authorList>
    </citation>
    <scope>NUCLEOTIDE SEQUENCE [LARGE SCALE GENOMIC DNA]</scope>
    <source>
        <strain evidence="23">908033</strain>
    </source>
</reference>
<protein>
    <recommendedName>
        <fullName evidence="7 20">UDP-N-acetylenolpyruvoylglucosamine reductase</fullName>
        <ecNumber evidence="6 20">1.3.1.98</ecNumber>
    </recommendedName>
    <alternativeName>
        <fullName evidence="18 20">UDP-N-acetylmuramate dehydrogenase</fullName>
    </alternativeName>
</protein>
<dbReference type="Gene3D" id="3.30.465.10">
    <property type="match status" value="1"/>
</dbReference>
<dbReference type="InterPro" id="IPR016166">
    <property type="entry name" value="FAD-bd_PCMH"/>
</dbReference>
<evidence type="ECO:0000256" key="4">
    <source>
        <dbReference type="ARBA" id="ARBA00004752"/>
    </source>
</evidence>
<feature type="domain" description="FAD-binding PCMH-type" evidence="21">
    <location>
        <begin position="18"/>
        <end position="180"/>
    </location>
</feature>
<dbReference type="UniPathway" id="UPA00219"/>
<dbReference type="RefSeq" id="WP_092840663.1">
    <property type="nucleotide sequence ID" value="NZ_FPCF01000004.1"/>
</dbReference>
<evidence type="ECO:0000256" key="19">
    <source>
        <dbReference type="ARBA" id="ARBA00048914"/>
    </source>
</evidence>
<dbReference type="NCBIfam" id="TIGR00179">
    <property type="entry name" value="murB"/>
    <property type="match status" value="1"/>
</dbReference>
<comment type="cofactor">
    <cofactor evidence="1 20">
        <name>FAD</name>
        <dbReference type="ChEBI" id="CHEBI:57692"/>
    </cofactor>
</comment>
<keyword evidence="14 20" id="KW-0573">Peptidoglycan synthesis</keyword>
<dbReference type="InterPro" id="IPR003170">
    <property type="entry name" value="MurB"/>
</dbReference>
<evidence type="ECO:0000313" key="22">
    <source>
        <dbReference type="EMBL" id="RUO47000.1"/>
    </source>
</evidence>
<dbReference type="GO" id="GO:0051301">
    <property type="term" value="P:cell division"/>
    <property type="evidence" value="ECO:0007669"/>
    <property type="project" value="UniProtKB-KW"/>
</dbReference>
<evidence type="ECO:0000256" key="15">
    <source>
        <dbReference type="ARBA" id="ARBA00023002"/>
    </source>
</evidence>
<evidence type="ECO:0000256" key="20">
    <source>
        <dbReference type="HAMAP-Rule" id="MF_00037"/>
    </source>
</evidence>
<keyword evidence="13 20" id="KW-0133">Cell shape</keyword>
<dbReference type="GO" id="GO:0008360">
    <property type="term" value="P:regulation of cell shape"/>
    <property type="evidence" value="ECO:0007669"/>
    <property type="project" value="UniProtKB-KW"/>
</dbReference>
<evidence type="ECO:0000256" key="17">
    <source>
        <dbReference type="ARBA" id="ARBA00023316"/>
    </source>
</evidence>
<dbReference type="InterPro" id="IPR016167">
    <property type="entry name" value="FAD-bd_PCMH_sub1"/>
</dbReference>
<comment type="similarity">
    <text evidence="5 20">Belongs to the MurB family.</text>
</comment>
<evidence type="ECO:0000256" key="8">
    <source>
        <dbReference type="ARBA" id="ARBA00022490"/>
    </source>
</evidence>
<evidence type="ECO:0000256" key="3">
    <source>
        <dbReference type="ARBA" id="ARBA00004496"/>
    </source>
</evidence>
<keyword evidence="10 20" id="KW-0285">Flavoprotein</keyword>
<keyword evidence="16 20" id="KW-0131">Cell cycle</keyword>
<keyword evidence="11 20" id="KW-0274">FAD</keyword>
<comment type="caution">
    <text evidence="22">The sequence shown here is derived from an EMBL/GenBank/DDBJ whole genome shotgun (WGS) entry which is preliminary data.</text>
</comment>
<sequence>MNQTYFLTDLEPLHSFRLHGKAHEVISLKHTSQLSALPQQAYILGEGSNTIFLGDFELPIVKVELKGLSVKESETHWQVTVGAGENWHHLVSELLNQGVLGLENLALIPGTVGAAPVQNIGAYGREVSEFIETVQAWDRQTKQLVEFSNQECNFGYRDSIFKKYAGRWLIVEVKFAIPKQWQPEVSYGELRALGTPVTAQQIFKEVIATRQRKLPAPEEIPNAGSFFKNPIVSLAELHQLLKKYPKMPHFDLGDNKVKLAAGWLIDNLGLKGFSIGQAAVHANQALVLVNLGGASATDLLLLARTVRSKVIEAYGVELEAEVRLLGRQGLITL</sequence>
<dbReference type="GO" id="GO:0071555">
    <property type="term" value="P:cell wall organization"/>
    <property type="evidence" value="ECO:0007669"/>
    <property type="project" value="UniProtKB-KW"/>
</dbReference>
<name>A0A432XE97_9GAMM</name>
<evidence type="ECO:0000256" key="6">
    <source>
        <dbReference type="ARBA" id="ARBA00012518"/>
    </source>
</evidence>
<evidence type="ECO:0000256" key="9">
    <source>
        <dbReference type="ARBA" id="ARBA00022618"/>
    </source>
</evidence>
<keyword evidence="15 20" id="KW-0560">Oxidoreductase</keyword>
<dbReference type="EC" id="1.3.1.98" evidence="6 20"/>
<dbReference type="GO" id="GO:0009252">
    <property type="term" value="P:peptidoglycan biosynthetic process"/>
    <property type="evidence" value="ECO:0007669"/>
    <property type="project" value="UniProtKB-UniRule"/>
</dbReference>
<feature type="active site" evidence="20">
    <location>
        <position position="157"/>
    </location>
</feature>
<evidence type="ECO:0000313" key="23">
    <source>
        <dbReference type="Proteomes" id="UP000286985"/>
    </source>
</evidence>
<dbReference type="InterPro" id="IPR016169">
    <property type="entry name" value="FAD-bd_PCMH_sub2"/>
</dbReference>
<feature type="active site" evidence="20">
    <location>
        <position position="321"/>
    </location>
</feature>
<comment type="catalytic activity">
    <reaction evidence="19 20">
        <text>UDP-N-acetyl-alpha-D-muramate + NADP(+) = UDP-N-acetyl-3-O-(1-carboxyvinyl)-alpha-D-glucosamine + NADPH + H(+)</text>
        <dbReference type="Rhea" id="RHEA:12248"/>
        <dbReference type="ChEBI" id="CHEBI:15378"/>
        <dbReference type="ChEBI" id="CHEBI:57783"/>
        <dbReference type="ChEBI" id="CHEBI:58349"/>
        <dbReference type="ChEBI" id="CHEBI:68483"/>
        <dbReference type="ChEBI" id="CHEBI:70757"/>
        <dbReference type="EC" id="1.3.1.98"/>
    </reaction>
</comment>
<dbReference type="Gene3D" id="3.90.78.10">
    <property type="entry name" value="UDP-N-acetylenolpyruvoylglucosamine reductase, C-terminal domain"/>
    <property type="match status" value="1"/>
</dbReference>
<dbReference type="Pfam" id="PF01565">
    <property type="entry name" value="FAD_binding_4"/>
    <property type="match status" value="1"/>
</dbReference>
<evidence type="ECO:0000259" key="21">
    <source>
        <dbReference type="PROSITE" id="PS51387"/>
    </source>
</evidence>
<gene>
    <name evidence="20" type="primary">murB</name>
    <name evidence="22" type="ORF">CWE24_09725</name>
</gene>
<feature type="active site" description="Proton donor" evidence="20">
    <location>
        <position position="225"/>
    </location>
</feature>
<dbReference type="OrthoDB" id="9804753at2"/>
<evidence type="ECO:0000256" key="10">
    <source>
        <dbReference type="ARBA" id="ARBA00022630"/>
    </source>
</evidence>
<dbReference type="InterPro" id="IPR011601">
    <property type="entry name" value="MurB_C"/>
</dbReference>
<dbReference type="PANTHER" id="PTHR21071:SF4">
    <property type="entry name" value="UDP-N-ACETYLENOLPYRUVOYLGLUCOSAMINE REDUCTASE"/>
    <property type="match status" value="1"/>
</dbReference>
<keyword evidence="12 20" id="KW-0521">NADP</keyword>
<evidence type="ECO:0000256" key="7">
    <source>
        <dbReference type="ARBA" id="ARBA00015188"/>
    </source>
</evidence>
<evidence type="ECO:0000256" key="5">
    <source>
        <dbReference type="ARBA" id="ARBA00010485"/>
    </source>
</evidence>
<evidence type="ECO:0000256" key="1">
    <source>
        <dbReference type="ARBA" id="ARBA00001974"/>
    </source>
</evidence>
<dbReference type="GO" id="GO:0071949">
    <property type="term" value="F:FAD binding"/>
    <property type="evidence" value="ECO:0007669"/>
    <property type="project" value="InterPro"/>
</dbReference>
<dbReference type="Gene3D" id="3.30.43.10">
    <property type="entry name" value="Uridine Diphospho-n-acetylenolpyruvylglucosamine Reductase, domain 2"/>
    <property type="match status" value="1"/>
</dbReference>
<dbReference type="NCBIfam" id="NF000755">
    <property type="entry name" value="PRK00046.1"/>
    <property type="match status" value="1"/>
</dbReference>
<dbReference type="HAMAP" id="MF_00037">
    <property type="entry name" value="MurB"/>
    <property type="match status" value="1"/>
</dbReference>
<dbReference type="AlphaFoldDB" id="A0A432XE97"/>
<dbReference type="GO" id="GO:0005829">
    <property type="term" value="C:cytosol"/>
    <property type="evidence" value="ECO:0007669"/>
    <property type="project" value="TreeGrafter"/>
</dbReference>
<evidence type="ECO:0000256" key="12">
    <source>
        <dbReference type="ARBA" id="ARBA00022857"/>
    </source>
</evidence>
<comment type="subcellular location">
    <subcellularLocation>
        <location evidence="3 20">Cytoplasm</location>
    </subcellularLocation>
</comment>
<comment type="pathway">
    <text evidence="4 20">Cell wall biogenesis; peptidoglycan biosynthesis.</text>
</comment>
<evidence type="ECO:0000256" key="11">
    <source>
        <dbReference type="ARBA" id="ARBA00022827"/>
    </source>
</evidence>
<dbReference type="STRING" id="519452.SAMN04488139_1769"/>
<dbReference type="InterPro" id="IPR036635">
    <property type="entry name" value="MurB_C_sf"/>
</dbReference>
<organism evidence="22 23">
    <name type="scientific">Pseudidiomarina donghaiensis</name>
    <dbReference type="NCBI Taxonomy" id="519452"/>
    <lineage>
        <taxon>Bacteria</taxon>
        <taxon>Pseudomonadati</taxon>
        <taxon>Pseudomonadota</taxon>
        <taxon>Gammaproteobacteria</taxon>
        <taxon>Alteromonadales</taxon>
        <taxon>Idiomarinaceae</taxon>
        <taxon>Pseudidiomarina</taxon>
    </lineage>
</organism>
<dbReference type="Proteomes" id="UP000286985">
    <property type="component" value="Unassembled WGS sequence"/>
</dbReference>
<evidence type="ECO:0000256" key="13">
    <source>
        <dbReference type="ARBA" id="ARBA00022960"/>
    </source>
</evidence>
<keyword evidence="23" id="KW-1185">Reference proteome</keyword>
<keyword evidence="8 20" id="KW-0963">Cytoplasm</keyword>
<accession>A0A432XE97</accession>